<evidence type="ECO:0000313" key="2">
    <source>
        <dbReference type="EMBL" id="OON19084.1"/>
    </source>
</evidence>
<name>A0A1S8WXG5_OPIVI</name>
<keyword evidence="1" id="KW-0812">Transmembrane</keyword>
<gene>
    <name evidence="2" type="ORF">X801_05055</name>
</gene>
<dbReference type="Proteomes" id="UP000243686">
    <property type="component" value="Unassembled WGS sequence"/>
</dbReference>
<sequence>MHLQAFARNTGGFTICTNSQSETERCHDKQPIKRWECTANDTVQETRLAHANDSFIKMSMPHNETIHNGAMPHNHGKAIGNDGLLLSHSILGTFVFGLGLWWWISAVRRRYSTIRRPNWKYEATVSIESGCCPNLIGEGLVKLSLCSIGLAAEAVSVHMGRHPTYTHYPFYTAMLIAALVDILQSTMLFLPDRVDYMCHLLPFVLQAYYLRAQAYDQPHVTATSRLISSYLGVLAAVGIAGEMEFRNTFLFSWTKCLIVMVSGAWTWQMAIILDPKAGHAWNEESHENVMYTAIAVVWLMFGVAVLQLVTLLIGAKCSGVTPDWTGAQGSADGHRSSCSANLRHDIQYTKLLTEEPSEE</sequence>
<evidence type="ECO:0000313" key="3">
    <source>
        <dbReference type="Proteomes" id="UP000243686"/>
    </source>
</evidence>
<dbReference type="AlphaFoldDB" id="A0A1S8WXG5"/>
<keyword evidence="3" id="KW-1185">Reference proteome</keyword>
<keyword evidence="1" id="KW-0472">Membrane</keyword>
<keyword evidence="1" id="KW-1133">Transmembrane helix</keyword>
<feature type="transmembrane region" description="Helical" evidence="1">
    <location>
        <begin position="290"/>
        <end position="313"/>
    </location>
</feature>
<proteinExistence type="predicted"/>
<feature type="transmembrane region" description="Helical" evidence="1">
    <location>
        <begin position="84"/>
        <end position="104"/>
    </location>
</feature>
<dbReference type="InterPro" id="IPR042127">
    <property type="entry name" value="TMEM45"/>
</dbReference>
<evidence type="ECO:0000256" key="1">
    <source>
        <dbReference type="SAM" id="Phobius"/>
    </source>
</evidence>
<dbReference type="PANTHER" id="PTHR16007:SF15">
    <property type="entry name" value="TRANSMEMBRANE PROTEIN 45B"/>
    <property type="match status" value="1"/>
</dbReference>
<protein>
    <recommendedName>
        <fullName evidence="4">Transmembrane protein 45B</fullName>
    </recommendedName>
</protein>
<evidence type="ECO:0008006" key="4">
    <source>
        <dbReference type="Google" id="ProtNLM"/>
    </source>
</evidence>
<reference evidence="2 3" key="1">
    <citation type="submission" date="2015-03" db="EMBL/GenBank/DDBJ databases">
        <title>Draft genome of the nematode, Opisthorchis viverrini.</title>
        <authorList>
            <person name="Mitreva M."/>
        </authorList>
    </citation>
    <scope>NUCLEOTIDE SEQUENCE [LARGE SCALE GENOMIC DNA]</scope>
    <source>
        <strain evidence="2">Khon Kaen</strain>
    </source>
</reference>
<dbReference type="EMBL" id="KV893603">
    <property type="protein sequence ID" value="OON19084.1"/>
    <property type="molecule type" value="Genomic_DNA"/>
</dbReference>
<accession>A0A1S8WXG5</accession>
<dbReference type="PANTHER" id="PTHR16007">
    <property type="entry name" value="EPIDIDYMAL MEMBRANE PROTEIN E9-RELATED"/>
    <property type="match status" value="1"/>
</dbReference>
<feature type="transmembrane region" description="Helical" evidence="1">
    <location>
        <begin position="168"/>
        <end position="190"/>
    </location>
</feature>
<feature type="transmembrane region" description="Helical" evidence="1">
    <location>
        <begin position="249"/>
        <end position="270"/>
    </location>
</feature>
<organism evidence="2 3">
    <name type="scientific">Opisthorchis viverrini</name>
    <name type="common">Southeast Asian liver fluke</name>
    <dbReference type="NCBI Taxonomy" id="6198"/>
    <lineage>
        <taxon>Eukaryota</taxon>
        <taxon>Metazoa</taxon>
        <taxon>Spiralia</taxon>
        <taxon>Lophotrochozoa</taxon>
        <taxon>Platyhelminthes</taxon>
        <taxon>Trematoda</taxon>
        <taxon>Digenea</taxon>
        <taxon>Opisthorchiida</taxon>
        <taxon>Opisthorchiata</taxon>
        <taxon>Opisthorchiidae</taxon>
        <taxon>Opisthorchis</taxon>
    </lineage>
</organism>